<dbReference type="AlphaFoldDB" id="A0A2R3IX04"/>
<keyword evidence="3" id="KW-1185">Reference proteome</keyword>
<dbReference type="RefSeq" id="WP_012077125.1">
    <property type="nucleotide sequence ID" value="NZ_CP027169.1"/>
</dbReference>
<protein>
    <submittedName>
        <fullName evidence="2">Uncharacterized protein</fullName>
    </submittedName>
</protein>
<reference evidence="2 3" key="1">
    <citation type="submission" date="2018-02" db="EMBL/GenBank/DDBJ databases">
        <title>FDA/CDC Antimicrobial Resistant Isolate Bank Genome Sequencing.</title>
        <authorList>
            <person name="Benahmed F.H."/>
            <person name="Lutgring J.D."/>
            <person name="Yoo B."/>
            <person name="Machado M."/>
            <person name="Brown A."/>
            <person name="McAllister G."/>
            <person name="Perry A."/>
            <person name="Halpin A.L."/>
            <person name="Vavikolanu K."/>
            <person name="Ott S."/>
            <person name="Zhao X."/>
            <person name="Tallon L.J."/>
            <person name="Sadzewicz L."/>
            <person name="Aluvathingal J."/>
            <person name="Nadendla S."/>
            <person name="Voskania-kordi A."/>
            <person name="Simonyan V."/>
            <person name="Patel J."/>
            <person name="Shawar R.M."/>
        </authorList>
    </citation>
    <scope>NUCLEOTIDE SEQUENCE [LARGE SCALE GENOMIC DNA]</scope>
    <source>
        <strain evidence="2 3">AR_0356</strain>
    </source>
</reference>
<evidence type="ECO:0000313" key="3">
    <source>
        <dbReference type="Proteomes" id="UP000238390"/>
    </source>
</evidence>
<name>A0A2R3IX04_9PSED</name>
<feature type="region of interest" description="Disordered" evidence="1">
    <location>
        <begin position="1"/>
        <end position="35"/>
    </location>
</feature>
<gene>
    <name evidence="2" type="ORF">CSB93_6241</name>
</gene>
<dbReference type="Proteomes" id="UP000238390">
    <property type="component" value="Chromosome"/>
</dbReference>
<accession>A0A2R3IX04</accession>
<feature type="compositionally biased region" description="Basic and acidic residues" evidence="1">
    <location>
        <begin position="59"/>
        <end position="70"/>
    </location>
</feature>
<organism evidence="2 3">
    <name type="scientific">Pseudomonas paraeruginosa</name>
    <dbReference type="NCBI Taxonomy" id="2994495"/>
    <lineage>
        <taxon>Bacteria</taxon>
        <taxon>Pseudomonadati</taxon>
        <taxon>Pseudomonadota</taxon>
        <taxon>Gammaproteobacteria</taxon>
        <taxon>Pseudomonadales</taxon>
        <taxon>Pseudomonadaceae</taxon>
        <taxon>Pseudomonas</taxon>
    </lineage>
</organism>
<evidence type="ECO:0000313" key="2">
    <source>
        <dbReference type="EMBL" id="AVK06452.1"/>
    </source>
</evidence>
<proteinExistence type="predicted"/>
<sequence>MSDPRQAGTASPPPTLGEGCTSRYDIDALGDEDGTEFPGAAELWRRLQENGGEMAEGSADDRLRKTPRDC</sequence>
<feature type="region of interest" description="Disordered" evidence="1">
    <location>
        <begin position="48"/>
        <end position="70"/>
    </location>
</feature>
<dbReference type="EMBL" id="CP027169">
    <property type="protein sequence ID" value="AVK06452.1"/>
    <property type="molecule type" value="Genomic_DNA"/>
</dbReference>
<evidence type="ECO:0000256" key="1">
    <source>
        <dbReference type="SAM" id="MobiDB-lite"/>
    </source>
</evidence>